<feature type="region of interest" description="Disordered" evidence="1">
    <location>
        <begin position="30"/>
        <end position="51"/>
    </location>
</feature>
<sequence>MYAAQTGIYESQSEKSAVWIGTMIHKSKRMLHKSKSMSHKKDSMLHKSKYR</sequence>
<accession>A0A150LGD5</accession>
<evidence type="ECO:0000313" key="2">
    <source>
        <dbReference type="EMBL" id="KYD11280.1"/>
    </source>
</evidence>
<evidence type="ECO:0000313" key="3">
    <source>
        <dbReference type="Proteomes" id="UP000075666"/>
    </source>
</evidence>
<name>A0A150LGD5_9BACI</name>
<dbReference type="PATRIC" id="fig|46224.3.peg.41"/>
<dbReference type="AlphaFoldDB" id="A0A150LGD5"/>
<reference evidence="2 3" key="1">
    <citation type="submission" date="2016-01" db="EMBL/GenBank/DDBJ databases">
        <title>Genome Sequences of Twelve Sporeforming Bacillus Species Isolated from Foods.</title>
        <authorList>
            <person name="Berendsen E.M."/>
            <person name="Wells-Bennik M.H."/>
            <person name="Krawcyk A.O."/>
            <person name="De Jong A."/>
            <person name="Holsappel S."/>
            <person name="Eijlander R.T."/>
            <person name="Kuipers O.P."/>
        </authorList>
    </citation>
    <scope>NUCLEOTIDE SEQUENCE [LARGE SCALE GENOMIC DNA]</scope>
    <source>
        <strain evidence="2 3">B4102</strain>
    </source>
</reference>
<organism evidence="2 3">
    <name type="scientific">Heyndrickxia sporothermodurans</name>
    <dbReference type="NCBI Taxonomy" id="46224"/>
    <lineage>
        <taxon>Bacteria</taxon>
        <taxon>Bacillati</taxon>
        <taxon>Bacillota</taxon>
        <taxon>Bacilli</taxon>
        <taxon>Bacillales</taxon>
        <taxon>Bacillaceae</taxon>
        <taxon>Heyndrickxia</taxon>
    </lineage>
</organism>
<dbReference type="Proteomes" id="UP000075666">
    <property type="component" value="Unassembled WGS sequence"/>
</dbReference>
<dbReference type="STRING" id="46224.B4102_2245"/>
<keyword evidence="3" id="KW-1185">Reference proteome</keyword>
<protein>
    <submittedName>
        <fullName evidence="2">Uncharacterized protein</fullName>
    </submittedName>
</protein>
<comment type="caution">
    <text evidence="2">The sequence shown here is derived from an EMBL/GenBank/DDBJ whole genome shotgun (WGS) entry which is preliminary data.</text>
</comment>
<evidence type="ECO:0000256" key="1">
    <source>
        <dbReference type="SAM" id="MobiDB-lite"/>
    </source>
</evidence>
<gene>
    <name evidence="2" type="ORF">B4102_2245</name>
</gene>
<dbReference type="EMBL" id="LQYN01000008">
    <property type="protein sequence ID" value="KYD11280.1"/>
    <property type="molecule type" value="Genomic_DNA"/>
</dbReference>
<proteinExistence type="predicted"/>